<reference evidence="1 2" key="1">
    <citation type="submission" date="2018-02" db="EMBL/GenBank/DDBJ databases">
        <title>Discovery of a pederin family compound in a non-symbiotic bloom-forming cyanobacterium.</title>
        <authorList>
            <person name="Kust A."/>
            <person name="Mares J."/>
            <person name="Jokela J."/>
            <person name="Urajova P."/>
            <person name="Hajek J."/>
            <person name="Saurav K."/>
            <person name="Voracova K."/>
            <person name="Fewer D.P."/>
            <person name="Haapaniemi E."/>
            <person name="Permi P."/>
            <person name="Rehakova K."/>
            <person name="Sivonen K."/>
            <person name="Hrouzek P."/>
        </authorList>
    </citation>
    <scope>NUCLEOTIDE SEQUENCE [LARGE SCALE GENOMIC DNA]</scope>
    <source>
        <strain evidence="1 2">CHARLIE-1</strain>
    </source>
</reference>
<gene>
    <name evidence="1" type="ORF">CUN59_05005</name>
</gene>
<dbReference type="Proteomes" id="UP000239589">
    <property type="component" value="Unassembled WGS sequence"/>
</dbReference>
<proteinExistence type="predicted"/>
<sequence>MSEEKNNSQDLIGALIQTLQTDNFKEDEEDEIAPEKESYGEEYTTQLQTACNNFLKKDAFQVGQLVKWKKNLKNRRLPYLNQPAIVVEILDKPAISNEEESGSPYFRENLDIILGILVDDNTFLTFYYDSRRFEAY</sequence>
<evidence type="ECO:0000313" key="1">
    <source>
        <dbReference type="EMBL" id="PPJ64410.1"/>
    </source>
</evidence>
<comment type="caution">
    <text evidence="1">The sequence shown here is derived from an EMBL/GenBank/DDBJ whole genome shotgun (WGS) entry which is preliminary data.</text>
</comment>
<dbReference type="EMBL" id="PGEM01000028">
    <property type="protein sequence ID" value="PPJ64410.1"/>
    <property type="molecule type" value="Genomic_DNA"/>
</dbReference>
<accession>A0A2S6CXV6</accession>
<protein>
    <submittedName>
        <fullName evidence="1">Uncharacterized protein</fullName>
    </submittedName>
</protein>
<name>A0A2S6CXV6_9CYAN</name>
<organism evidence="1 2">
    <name type="scientific">Cuspidothrix issatschenkoi CHARLIE-1</name>
    <dbReference type="NCBI Taxonomy" id="2052836"/>
    <lineage>
        <taxon>Bacteria</taxon>
        <taxon>Bacillati</taxon>
        <taxon>Cyanobacteriota</taxon>
        <taxon>Cyanophyceae</taxon>
        <taxon>Nostocales</taxon>
        <taxon>Aphanizomenonaceae</taxon>
        <taxon>Cuspidothrix</taxon>
    </lineage>
</organism>
<dbReference type="RefSeq" id="WP_104386803.1">
    <property type="nucleotide sequence ID" value="NZ_PGEM01000028.1"/>
</dbReference>
<evidence type="ECO:0000313" key="2">
    <source>
        <dbReference type="Proteomes" id="UP000239589"/>
    </source>
</evidence>
<dbReference type="OrthoDB" id="495362at2"/>
<keyword evidence="2" id="KW-1185">Reference proteome</keyword>
<dbReference type="AlphaFoldDB" id="A0A2S6CXV6"/>